<evidence type="ECO:0000256" key="1">
    <source>
        <dbReference type="SAM" id="MobiDB-lite"/>
    </source>
</evidence>
<proteinExistence type="predicted"/>
<gene>
    <name evidence="2" type="ORF">RI129_000379</name>
</gene>
<dbReference type="AlphaFoldDB" id="A0AAN7VK32"/>
<protein>
    <submittedName>
        <fullName evidence="2">Uncharacterized protein</fullName>
    </submittedName>
</protein>
<evidence type="ECO:0000313" key="2">
    <source>
        <dbReference type="EMBL" id="KAK5649350.1"/>
    </source>
</evidence>
<feature type="region of interest" description="Disordered" evidence="1">
    <location>
        <begin position="254"/>
        <end position="315"/>
    </location>
</feature>
<feature type="compositionally biased region" description="Low complexity" evidence="1">
    <location>
        <begin position="267"/>
        <end position="278"/>
    </location>
</feature>
<dbReference type="EMBL" id="JAVRBK010000001">
    <property type="protein sequence ID" value="KAK5649350.1"/>
    <property type="molecule type" value="Genomic_DNA"/>
</dbReference>
<accession>A0AAN7VK32</accession>
<reference evidence="2 3" key="1">
    <citation type="journal article" date="2024" name="Insects">
        <title>An Improved Chromosome-Level Genome Assembly of the Firefly Pyrocoelia pectoralis.</title>
        <authorList>
            <person name="Fu X."/>
            <person name="Meyer-Rochow V.B."/>
            <person name="Ballantyne L."/>
            <person name="Zhu X."/>
        </authorList>
    </citation>
    <scope>NUCLEOTIDE SEQUENCE [LARGE SCALE GENOMIC DNA]</scope>
    <source>
        <strain evidence="2">XCY_ONT2</strain>
    </source>
</reference>
<sequence length="331" mass="36725">MLQTLQKAVLDMYKDATASSTHTSVEQPKIDTSAYNDVFNKLQESNNLGFSDMNILTNSNAFKQSNVLPSVLLPSSLVPTIFASGKIGVSPLGNIASQYDTPLDTFSNRYTTLPQIPHYPSIAAMPSNIELRSIAAQPHTNLNMFQSSSIPMYGLNQYGINTLQGNRYEGMGFDNNYGTQNFESSFGNSPRYPSDNFIEPSHNYPRYGVPHWNTYGQKYIRGEDISAPATHLVGSASELLSNYLEPPNGFSGFAEPPEGNRGRNYVSHEYSSSSPHSSFLPPRKYLKGRVPPARLNNLRNGKTVGTRYAPSFQTPKFKPPPKMRYVILKST</sequence>
<dbReference type="Proteomes" id="UP001329430">
    <property type="component" value="Chromosome 1"/>
</dbReference>
<keyword evidence="3" id="KW-1185">Reference proteome</keyword>
<comment type="caution">
    <text evidence="2">The sequence shown here is derived from an EMBL/GenBank/DDBJ whole genome shotgun (WGS) entry which is preliminary data.</text>
</comment>
<organism evidence="2 3">
    <name type="scientific">Pyrocoelia pectoralis</name>
    <dbReference type="NCBI Taxonomy" id="417401"/>
    <lineage>
        <taxon>Eukaryota</taxon>
        <taxon>Metazoa</taxon>
        <taxon>Ecdysozoa</taxon>
        <taxon>Arthropoda</taxon>
        <taxon>Hexapoda</taxon>
        <taxon>Insecta</taxon>
        <taxon>Pterygota</taxon>
        <taxon>Neoptera</taxon>
        <taxon>Endopterygota</taxon>
        <taxon>Coleoptera</taxon>
        <taxon>Polyphaga</taxon>
        <taxon>Elateriformia</taxon>
        <taxon>Elateroidea</taxon>
        <taxon>Lampyridae</taxon>
        <taxon>Lampyrinae</taxon>
        <taxon>Pyrocoelia</taxon>
    </lineage>
</organism>
<name>A0AAN7VK32_9COLE</name>
<evidence type="ECO:0000313" key="3">
    <source>
        <dbReference type="Proteomes" id="UP001329430"/>
    </source>
</evidence>